<gene>
    <name evidence="2" type="ORF">PCA31118_01232</name>
</gene>
<name>A0A5E4ZQ54_9BURK</name>
<organism evidence="2 3">
    <name type="scientific">Pandoraea captiosa</name>
    <dbReference type="NCBI Taxonomy" id="2508302"/>
    <lineage>
        <taxon>Bacteria</taxon>
        <taxon>Pseudomonadati</taxon>
        <taxon>Pseudomonadota</taxon>
        <taxon>Betaproteobacteria</taxon>
        <taxon>Burkholderiales</taxon>
        <taxon>Burkholderiaceae</taxon>
        <taxon>Pandoraea</taxon>
    </lineage>
</organism>
<evidence type="ECO:0000313" key="2">
    <source>
        <dbReference type="EMBL" id="VVE63354.1"/>
    </source>
</evidence>
<feature type="region of interest" description="Disordered" evidence="1">
    <location>
        <begin position="1"/>
        <end position="29"/>
    </location>
</feature>
<feature type="compositionally biased region" description="Polar residues" evidence="1">
    <location>
        <begin position="1"/>
        <end position="11"/>
    </location>
</feature>
<dbReference type="OrthoDB" id="8941526at2"/>
<evidence type="ECO:0000313" key="3">
    <source>
        <dbReference type="Proteomes" id="UP000414136"/>
    </source>
</evidence>
<protein>
    <submittedName>
        <fullName evidence="2">Uncharacterized protein</fullName>
    </submittedName>
</protein>
<accession>A0A5E4ZQ54</accession>
<dbReference type="EMBL" id="CABPSQ010000002">
    <property type="protein sequence ID" value="VVE63354.1"/>
    <property type="molecule type" value="Genomic_DNA"/>
</dbReference>
<proteinExistence type="predicted"/>
<evidence type="ECO:0000256" key="1">
    <source>
        <dbReference type="SAM" id="MobiDB-lite"/>
    </source>
</evidence>
<dbReference type="RefSeq" id="WP_150624036.1">
    <property type="nucleotide sequence ID" value="NZ_CABPSQ010000002.1"/>
</dbReference>
<sequence length="165" mass="18515">MQLNFRGSTSEPAHVDRVDPTSHASPVTFDMPQRRLNDFLDALSRRFQLHDLQARDTPGAGVTLENGDAVYFRANGTLDTFDLYFRIALPPAARHHADLIPWITTNCFSGNTPARTLFMPAAQDCVLFGITDFEYDATAESAASRLDRCFSEYQTLIAFLRSEVH</sequence>
<keyword evidence="3" id="KW-1185">Reference proteome</keyword>
<dbReference type="Proteomes" id="UP000414136">
    <property type="component" value="Unassembled WGS sequence"/>
</dbReference>
<reference evidence="2 3" key="1">
    <citation type="submission" date="2019-08" db="EMBL/GenBank/DDBJ databases">
        <authorList>
            <person name="Peeters C."/>
        </authorList>
    </citation>
    <scope>NUCLEOTIDE SEQUENCE [LARGE SCALE GENOMIC DNA]</scope>
    <source>
        <strain evidence="2 3">LMG 31118</strain>
    </source>
</reference>
<dbReference type="AlphaFoldDB" id="A0A5E4ZQ54"/>